<accession>A0A6P8IMU7</accession>
<dbReference type="Proteomes" id="UP000515163">
    <property type="component" value="Unplaced"/>
</dbReference>
<feature type="chain" id="PRO_5028518359" description="Purple acid phosphatase" evidence="6">
    <location>
        <begin position="27"/>
        <end position="588"/>
    </location>
</feature>
<keyword evidence="3" id="KW-0964">Secreted</keyword>
<feature type="region of interest" description="Disordered" evidence="7">
    <location>
        <begin position="362"/>
        <end position="383"/>
    </location>
</feature>
<keyword evidence="6" id="KW-0378">Hydrolase</keyword>
<evidence type="ECO:0000256" key="5">
    <source>
        <dbReference type="ARBA" id="ARBA00023180"/>
    </source>
</evidence>
<dbReference type="Gene3D" id="2.60.40.380">
    <property type="entry name" value="Purple acid phosphatase-like, N-terminal"/>
    <property type="match status" value="1"/>
</dbReference>
<dbReference type="InParanoid" id="A0A6P8IMU7"/>
<evidence type="ECO:0000259" key="8">
    <source>
        <dbReference type="Pfam" id="PF00149"/>
    </source>
</evidence>
<dbReference type="GO" id="GO:0003993">
    <property type="term" value="F:acid phosphatase activity"/>
    <property type="evidence" value="ECO:0007669"/>
    <property type="project" value="UniProtKB-EC"/>
</dbReference>
<dbReference type="GO" id="GO:0046872">
    <property type="term" value="F:metal ion binding"/>
    <property type="evidence" value="ECO:0007669"/>
    <property type="project" value="InterPro"/>
</dbReference>
<keyword evidence="11" id="KW-1185">Reference proteome</keyword>
<evidence type="ECO:0000256" key="4">
    <source>
        <dbReference type="ARBA" id="ARBA00022729"/>
    </source>
</evidence>
<dbReference type="InterPro" id="IPR015914">
    <property type="entry name" value="PAPs_N"/>
</dbReference>
<evidence type="ECO:0000313" key="12">
    <source>
        <dbReference type="RefSeq" id="XP_031568361.1"/>
    </source>
</evidence>
<feature type="domain" description="Calcineurin-like phosphoesterase" evidence="8">
    <location>
        <begin position="289"/>
        <end position="507"/>
    </location>
</feature>
<dbReference type="InterPro" id="IPR025733">
    <property type="entry name" value="PAPs_C"/>
</dbReference>
<dbReference type="InterPro" id="IPR008963">
    <property type="entry name" value="Purple_acid_Pase-like_N"/>
</dbReference>
<feature type="domain" description="Purple acid phosphatase C-terminal" evidence="9">
    <location>
        <begin position="522"/>
        <end position="582"/>
    </location>
</feature>
<organism evidence="11 12">
    <name type="scientific">Actinia tenebrosa</name>
    <name type="common">Australian red waratah sea anemone</name>
    <dbReference type="NCBI Taxonomy" id="6105"/>
    <lineage>
        <taxon>Eukaryota</taxon>
        <taxon>Metazoa</taxon>
        <taxon>Cnidaria</taxon>
        <taxon>Anthozoa</taxon>
        <taxon>Hexacorallia</taxon>
        <taxon>Actiniaria</taxon>
        <taxon>Actiniidae</taxon>
        <taxon>Actinia</taxon>
    </lineage>
</organism>
<feature type="domain" description="Purple acid phosphatase N-terminal" evidence="10">
    <location>
        <begin position="176"/>
        <end position="276"/>
    </location>
</feature>
<dbReference type="PANTHER" id="PTHR45778">
    <property type="entry name" value="PURPLE ACID PHOSPHATASE-RELATED"/>
    <property type="match status" value="1"/>
</dbReference>
<dbReference type="Pfam" id="PF16656">
    <property type="entry name" value="Pur_ac_phosph_N"/>
    <property type="match status" value="1"/>
</dbReference>
<evidence type="ECO:0000256" key="1">
    <source>
        <dbReference type="ARBA" id="ARBA00004613"/>
    </source>
</evidence>
<comment type="subcellular location">
    <subcellularLocation>
        <location evidence="1">Secreted</location>
    </subcellularLocation>
</comment>
<dbReference type="SUPFAM" id="SSF56300">
    <property type="entry name" value="Metallo-dependent phosphatases"/>
    <property type="match status" value="1"/>
</dbReference>
<dbReference type="GeneID" id="116303057"/>
<dbReference type="CDD" id="cd00839">
    <property type="entry name" value="MPP_PAPs"/>
    <property type="match status" value="1"/>
</dbReference>
<dbReference type="Pfam" id="PF14008">
    <property type="entry name" value="Metallophos_C"/>
    <property type="match status" value="1"/>
</dbReference>
<sequence length="588" mass="66263">MIFGSQSFIFFAFIGSFLEIPYFCTCHSVPTFFGRLNPDGSLRDVRSPQYRLKYFDVPLNPSQVEAENQVNLLRIQPEIVDNGEEVVVTWRSSSNTSEGDFIALYCPPEDINSAYLDYFFLNETDSDLKTGKGNIKFRLFNMRVNCEMRYFEHDGLSTRLAARSNTIRFLGGDMQPLQGRLALTGKPNEMRVMWNSGSDSMPVVIYGLNETSLIFKATGSTSTYKAEDMCGEPASGLGFRDPGYIHDVLLTGLKPGIKYFYQYGSAEAMSKVYNFTAAPIPGANVSFKFVAYGDMGVSPSPGAVVTARYSLEEVKNGAELVLHVGDISYARGYAYLWDKWHALIEPYSTLVPYMVGIGNHEQDHTTGGKKDPSGAPGEGFHPSWGNFGDDSGGECGVPMYKRFHMPDNGNALWWYSFDYGSVHFVMMSTEHNFTKGSVQYKWLVNDLESVDHTITPWIVFMGHRPMYTSQLVLGQNPTIALHLQIELEDVLMKYKVDLALWGHYHSYERTCPVYKQLCTPHAPTHIIIGTAGYDLTFDPWPDPERKWSAYHSSNFGYGRVTVTNSSALLWEFVLNLNGKVEDRVWLIK</sequence>
<comment type="subunit">
    <text evidence="2">Homodimer.</text>
</comment>
<keyword evidence="5" id="KW-0325">Glycoprotein</keyword>
<dbReference type="InterPro" id="IPR041792">
    <property type="entry name" value="MPP_PAP"/>
</dbReference>
<dbReference type="EC" id="3.1.3.2" evidence="6"/>
<dbReference type="InterPro" id="IPR029052">
    <property type="entry name" value="Metallo-depent_PP-like"/>
</dbReference>
<name>A0A6P8IMU7_ACTTE</name>
<evidence type="ECO:0000256" key="7">
    <source>
        <dbReference type="SAM" id="MobiDB-lite"/>
    </source>
</evidence>
<evidence type="ECO:0000259" key="9">
    <source>
        <dbReference type="Pfam" id="PF14008"/>
    </source>
</evidence>
<dbReference type="RefSeq" id="XP_031568361.1">
    <property type="nucleotide sequence ID" value="XM_031712501.1"/>
</dbReference>
<dbReference type="InterPro" id="IPR004843">
    <property type="entry name" value="Calcineurin-like_PHP"/>
</dbReference>
<dbReference type="KEGG" id="aten:116303057"/>
<gene>
    <name evidence="12" type="primary">LOC116303057</name>
</gene>
<dbReference type="SUPFAM" id="SSF49363">
    <property type="entry name" value="Purple acid phosphatase, N-terminal domain"/>
    <property type="match status" value="1"/>
</dbReference>
<keyword evidence="4 6" id="KW-0732">Signal</keyword>
<evidence type="ECO:0000256" key="3">
    <source>
        <dbReference type="ARBA" id="ARBA00022525"/>
    </source>
</evidence>
<dbReference type="GO" id="GO:0005576">
    <property type="term" value="C:extracellular region"/>
    <property type="evidence" value="ECO:0007669"/>
    <property type="project" value="UniProtKB-SubCell"/>
</dbReference>
<comment type="similarity">
    <text evidence="6">Belongs to the metallophosphoesterase superfamily. Purple acid phosphatase family.</text>
</comment>
<comment type="catalytic activity">
    <reaction evidence="6">
        <text>a phosphate monoester + H2O = an alcohol + phosphate</text>
        <dbReference type="Rhea" id="RHEA:15017"/>
        <dbReference type="ChEBI" id="CHEBI:15377"/>
        <dbReference type="ChEBI" id="CHEBI:30879"/>
        <dbReference type="ChEBI" id="CHEBI:43474"/>
        <dbReference type="ChEBI" id="CHEBI:67140"/>
        <dbReference type="EC" id="3.1.3.2"/>
    </reaction>
</comment>
<dbReference type="Pfam" id="PF00149">
    <property type="entry name" value="Metallophos"/>
    <property type="match status" value="1"/>
</dbReference>
<dbReference type="PANTHER" id="PTHR45778:SF7">
    <property type="entry name" value="PURPLE ACID PHOSPHATASE"/>
    <property type="match status" value="1"/>
</dbReference>
<feature type="signal peptide" evidence="6">
    <location>
        <begin position="1"/>
        <end position="26"/>
    </location>
</feature>
<evidence type="ECO:0000256" key="6">
    <source>
        <dbReference type="RuleBase" id="RU361203"/>
    </source>
</evidence>
<feature type="compositionally biased region" description="Basic and acidic residues" evidence="7">
    <location>
        <begin position="362"/>
        <end position="372"/>
    </location>
</feature>
<evidence type="ECO:0000259" key="10">
    <source>
        <dbReference type="Pfam" id="PF16656"/>
    </source>
</evidence>
<reference evidence="12" key="1">
    <citation type="submission" date="2025-08" db="UniProtKB">
        <authorList>
            <consortium name="RefSeq"/>
        </authorList>
    </citation>
    <scope>IDENTIFICATION</scope>
    <source>
        <tissue evidence="12">Tentacle</tissue>
    </source>
</reference>
<dbReference type="AlphaFoldDB" id="A0A6P8IMU7"/>
<evidence type="ECO:0000256" key="2">
    <source>
        <dbReference type="ARBA" id="ARBA00011738"/>
    </source>
</evidence>
<evidence type="ECO:0000313" key="11">
    <source>
        <dbReference type="Proteomes" id="UP000515163"/>
    </source>
</evidence>
<proteinExistence type="inferred from homology"/>
<protein>
    <recommendedName>
        <fullName evidence="6">Purple acid phosphatase</fullName>
        <ecNumber evidence="6">3.1.3.2</ecNumber>
    </recommendedName>
</protein>
<dbReference type="Gene3D" id="3.60.21.10">
    <property type="match status" value="1"/>
</dbReference>
<dbReference type="OrthoDB" id="45007at2759"/>